<feature type="compositionally biased region" description="Polar residues" evidence="1">
    <location>
        <begin position="1203"/>
        <end position="1215"/>
    </location>
</feature>
<dbReference type="OrthoDB" id="10057688at2759"/>
<feature type="region of interest" description="Disordered" evidence="1">
    <location>
        <begin position="183"/>
        <end position="212"/>
    </location>
</feature>
<keyword evidence="4" id="KW-1185">Reference proteome</keyword>
<dbReference type="PANTHER" id="PTHR24401">
    <property type="entry name" value="SI:CH211-243P7.3-RELATED"/>
    <property type="match status" value="1"/>
</dbReference>
<evidence type="ECO:0000259" key="2">
    <source>
        <dbReference type="Pfam" id="PF20499"/>
    </source>
</evidence>
<feature type="compositionally biased region" description="Pro residues" evidence="1">
    <location>
        <begin position="201"/>
        <end position="210"/>
    </location>
</feature>
<gene>
    <name evidence="3" type="ORF">SKAU_G00109290</name>
</gene>
<feature type="region of interest" description="Disordered" evidence="1">
    <location>
        <begin position="919"/>
        <end position="988"/>
    </location>
</feature>
<proteinExistence type="predicted"/>
<feature type="region of interest" description="Disordered" evidence="1">
    <location>
        <begin position="1203"/>
        <end position="1223"/>
    </location>
</feature>
<reference evidence="3" key="1">
    <citation type="journal article" date="2023" name="Science">
        <title>Genome structures resolve the early diversification of teleost fishes.</title>
        <authorList>
            <person name="Parey E."/>
            <person name="Louis A."/>
            <person name="Montfort J."/>
            <person name="Bouchez O."/>
            <person name="Roques C."/>
            <person name="Iampietro C."/>
            <person name="Lluch J."/>
            <person name="Castinel A."/>
            <person name="Donnadieu C."/>
            <person name="Desvignes T."/>
            <person name="Floi Bucao C."/>
            <person name="Jouanno E."/>
            <person name="Wen M."/>
            <person name="Mejri S."/>
            <person name="Dirks R."/>
            <person name="Jansen H."/>
            <person name="Henkel C."/>
            <person name="Chen W.J."/>
            <person name="Zahm M."/>
            <person name="Cabau C."/>
            <person name="Klopp C."/>
            <person name="Thompson A.W."/>
            <person name="Robinson-Rechavi M."/>
            <person name="Braasch I."/>
            <person name="Lecointre G."/>
            <person name="Bobe J."/>
            <person name="Postlethwait J.H."/>
            <person name="Berthelot C."/>
            <person name="Roest Crollius H."/>
            <person name="Guiguen Y."/>
        </authorList>
    </citation>
    <scope>NUCLEOTIDE SEQUENCE</scope>
    <source>
        <strain evidence="3">WJC10195</strain>
    </source>
</reference>
<organism evidence="3 4">
    <name type="scientific">Synaphobranchus kaupii</name>
    <name type="common">Kaup's arrowtooth eel</name>
    <dbReference type="NCBI Taxonomy" id="118154"/>
    <lineage>
        <taxon>Eukaryota</taxon>
        <taxon>Metazoa</taxon>
        <taxon>Chordata</taxon>
        <taxon>Craniata</taxon>
        <taxon>Vertebrata</taxon>
        <taxon>Euteleostomi</taxon>
        <taxon>Actinopterygii</taxon>
        <taxon>Neopterygii</taxon>
        <taxon>Teleostei</taxon>
        <taxon>Anguilliformes</taxon>
        <taxon>Synaphobranchidae</taxon>
        <taxon>Synaphobranchus</taxon>
    </lineage>
</organism>
<sequence>MPASSASGGRALFRARKPEEVEAAARAHVIATGGDPGNAELVLSHSTIEFGKYPGQTFRWLLENDVGYAIHLVHHHQWERESSSSEGPLMANKDALTRYSCAQPDILELVKFHRAQEVARSRASQPGHEGAALVGFGQFKLDSLRDLYESADRSRIDYVKRLRRKTPQPGTQMDAAVRYIRRRDQERQSSAPQLAASQPAAPRPAGPTPLAPAISALLGRRSLSPGELQAKPEPSDAELVELALGVEEKEERPQQSFLPPGPAPQSAELQIPESWRGAFSREQQEWMGRELFTRNSAGNTVLTTDLRLWWYPPQPRPIFSQPPASPAAFFACRLFLWVPHRMWAFKLTCAQPGCKRPLTKAGLYKTIRRVLDIDGWYLMATEYLECRRCQKKVAGWSQDVLNQLDPAHRCQFPAILTYKLSCDLRVMRLLRERALGNSATQLYTKLCEGHSEAWMRRSMQYLGECKHFLATGSERRAFPPPPPMPPVPTPVWLLNVYCYDVLSRLDEVKARVTSTFGSILKMDSTKKVTKKLAGFAADTAAWATNVGNEFGQVLISVLTSAEGEGLLPMAAGLMQRYRIAGVAPPQLMYVSRDCCSSVGGSKTAAAFHEWDELVVRLDVWHLMRRFAAGVTTVSHQLYGTFMRQLSSSLFEWDEEDVRLLREARRSELEGKRGMVGLTDAEVSMSLTKRELALHCRRRTRGAAVTERLVGELIETFDGEKGHDALGIPLLDHDRIQAIWAEQRRHLHCIQDPPGVSLYTKTRQLTKGGVKLPVFRCARGSTSLESFHLHLNRFIPGDRANAMHFQAFLLDGLVRWNENRAAAAVEGPAQPLLCYSGHLQHSLNQLAQEVLGQSLVKDYTKPGEYTGELIGIEYLYSQTGRVLQDISLDPDAPDEAAADIQGLDVGTDAEDEGFQEYEDPTVHYSAPSPIPSAARSGDPADAPPSGPSSPAAPEACPQSPVALRDLPRATTPPKQEDSELFRGPDGQPGYQHVTRLAGALVALRGLESVSETTVDELVRLWGALTDADKSRLVYTSRHQDRLLRGRFKASKSKISVVAGKESLQRCLLGQASGAANWPSASRLVEAICSQLCRLHPTGFLWGGVRRTRWAAVLADYVHIRELVLDSPRLMAQTTLQLFELNQRTLSQWFSRRQRERERAVLQQAVAATPIPAVASQLLPPPRQLRQGDEVSGLLTRFTFVTPTDNSSRPCSQQVGTTRAPILPPMHTPSPLPSPILLYSVVLAQPVTALPPLSQMPKTTAWRHKKAEREAAEAAAAATTTGDSTPPQKRQRRGGGDYVQRVFAAEAA</sequence>
<dbReference type="Pfam" id="PF20499">
    <property type="entry name" value="DUF6729"/>
    <property type="match status" value="1"/>
</dbReference>
<accession>A0A9Q1G058</accession>
<dbReference type="InterPro" id="IPR046616">
    <property type="entry name" value="DUF6729"/>
</dbReference>
<feature type="compositionally biased region" description="Low complexity" evidence="1">
    <location>
        <begin position="924"/>
        <end position="939"/>
    </location>
</feature>
<evidence type="ECO:0000313" key="3">
    <source>
        <dbReference type="EMBL" id="KAJ8370901.1"/>
    </source>
</evidence>
<comment type="caution">
    <text evidence="3">The sequence shown here is derived from an EMBL/GenBank/DDBJ whole genome shotgun (WGS) entry which is preliminary data.</text>
</comment>
<dbReference type="PANTHER" id="PTHR24401:SF29">
    <property type="entry name" value="SI:CH211-243P7.3-RELATED"/>
    <property type="match status" value="1"/>
</dbReference>
<feature type="compositionally biased region" description="Low complexity" evidence="1">
    <location>
        <begin position="947"/>
        <end position="959"/>
    </location>
</feature>
<dbReference type="EMBL" id="JAINUF010000003">
    <property type="protein sequence ID" value="KAJ8370901.1"/>
    <property type="molecule type" value="Genomic_DNA"/>
</dbReference>
<feature type="domain" description="DUF6729" evidence="2">
    <location>
        <begin position="275"/>
        <end position="502"/>
    </location>
</feature>
<feature type="region of interest" description="Disordered" evidence="1">
    <location>
        <begin position="1262"/>
        <end position="1296"/>
    </location>
</feature>
<evidence type="ECO:0000313" key="4">
    <source>
        <dbReference type="Proteomes" id="UP001152622"/>
    </source>
</evidence>
<protein>
    <recommendedName>
        <fullName evidence="2">DUF6729 domain-containing protein</fullName>
    </recommendedName>
</protein>
<evidence type="ECO:0000256" key="1">
    <source>
        <dbReference type="SAM" id="MobiDB-lite"/>
    </source>
</evidence>
<feature type="compositionally biased region" description="Low complexity" evidence="1">
    <location>
        <begin position="188"/>
        <end position="200"/>
    </location>
</feature>
<name>A0A9Q1G058_SYNKA</name>
<dbReference type="Proteomes" id="UP001152622">
    <property type="component" value="Chromosome 3"/>
</dbReference>